<name>A0A6A4VF67_AMPAM</name>
<dbReference type="FunFam" id="3.30.160.60:FF:000135">
    <property type="entry name" value="Zinc finger protein 358"/>
    <property type="match status" value="1"/>
</dbReference>
<gene>
    <name evidence="11" type="primary">ZNF224</name>
    <name evidence="11" type="ORF">FJT64_011531</name>
</gene>
<accession>A0A6A4VF67</accession>
<feature type="region of interest" description="Disordered" evidence="9">
    <location>
        <begin position="125"/>
        <end position="187"/>
    </location>
</feature>
<dbReference type="OrthoDB" id="6431597at2759"/>
<keyword evidence="4" id="KW-0677">Repeat</keyword>
<dbReference type="Pfam" id="PF12874">
    <property type="entry name" value="zf-met"/>
    <property type="match status" value="1"/>
</dbReference>
<dbReference type="GO" id="GO:0005634">
    <property type="term" value="C:nucleus"/>
    <property type="evidence" value="ECO:0007669"/>
    <property type="project" value="UniProtKB-SubCell"/>
</dbReference>
<dbReference type="Pfam" id="PF13894">
    <property type="entry name" value="zf-C2H2_4"/>
    <property type="match status" value="2"/>
</dbReference>
<evidence type="ECO:0000256" key="8">
    <source>
        <dbReference type="PROSITE-ProRule" id="PRU00042"/>
    </source>
</evidence>
<sequence>MASLQSVTPHDPSEVLKASERVSDAMSMSEQSSACEVCAAEVAEASVGDEAACRAAVTLFGADSAPSWLCRTCAELLRAIDGHRRELETAQRLFWRRHRQGAQRRQSVGLNMESTSHKVNGANAALSDDELDSKNDKCAVSPPHGEKEENTAEEISETVPASDDEATGSTTADDPSIRRSGSTGKQCTTCGKEFRTWRALDGHINSHTGARPYACSHCDRRFSSRPALRQHQGIHFNKWACELCGKVYSTEPALSTHRSYVHFPERLKTITCPVCGKEFLGQKRYNKHSLTHSAGAGRFTCPEEGCDSSFKTRNALNVHIYKHQGKRFACDQCPAMFSSKASMQQHMVRHGAVEARFPCPHCPRRFIYNSILRCHLASAHSAERDCVCEVCGATFTCNSALNAHKLSHQEERPHVCATCGAAFKRKQILERHVRFVHNREVAARCEHCDKGFPTQHKLKVHMRSHTGERPFSCPLCEKRFSQRSHVRSHMQLHVELRQADGSEAVVPAVPLSAPCPVAPPALEAGPAAPPALEVLEVAALLPVTPVELVSPPSPTTDQLLTPPSTQQ</sequence>
<keyword evidence="5 8" id="KW-0863">Zinc-finger</keyword>
<feature type="domain" description="C2H2-type" evidence="10">
    <location>
        <begin position="443"/>
        <end position="470"/>
    </location>
</feature>
<evidence type="ECO:0000313" key="12">
    <source>
        <dbReference type="Proteomes" id="UP000440578"/>
    </source>
</evidence>
<feature type="compositionally biased region" description="Acidic residues" evidence="9">
    <location>
        <begin position="151"/>
        <end position="166"/>
    </location>
</feature>
<proteinExistence type="inferred from homology"/>
<evidence type="ECO:0000256" key="1">
    <source>
        <dbReference type="ARBA" id="ARBA00004123"/>
    </source>
</evidence>
<comment type="caution">
    <text evidence="11">The sequence shown here is derived from an EMBL/GenBank/DDBJ whole genome shotgun (WGS) entry which is preliminary data.</text>
</comment>
<keyword evidence="7" id="KW-0539">Nucleus</keyword>
<dbReference type="InterPro" id="IPR013087">
    <property type="entry name" value="Znf_C2H2_type"/>
</dbReference>
<dbReference type="PANTHER" id="PTHR24406">
    <property type="entry name" value="TRANSCRIPTIONAL REPRESSOR CTCFL-RELATED"/>
    <property type="match status" value="1"/>
</dbReference>
<evidence type="ECO:0000256" key="4">
    <source>
        <dbReference type="ARBA" id="ARBA00022737"/>
    </source>
</evidence>
<dbReference type="InterPro" id="IPR036236">
    <property type="entry name" value="Znf_C2H2_sf"/>
</dbReference>
<evidence type="ECO:0000256" key="7">
    <source>
        <dbReference type="ARBA" id="ARBA00023242"/>
    </source>
</evidence>
<evidence type="ECO:0000259" key="10">
    <source>
        <dbReference type="PROSITE" id="PS50157"/>
    </source>
</evidence>
<feature type="domain" description="C2H2-type" evidence="10">
    <location>
        <begin position="270"/>
        <end position="297"/>
    </location>
</feature>
<feature type="compositionally biased region" description="Polar residues" evidence="9">
    <location>
        <begin position="167"/>
        <end position="187"/>
    </location>
</feature>
<evidence type="ECO:0000313" key="11">
    <source>
        <dbReference type="EMBL" id="KAF0290224.1"/>
    </source>
</evidence>
<protein>
    <submittedName>
        <fullName evidence="11">Zinc finger protein 224</fullName>
    </submittedName>
</protein>
<dbReference type="Pfam" id="PF00096">
    <property type="entry name" value="zf-C2H2"/>
    <property type="match status" value="4"/>
</dbReference>
<comment type="similarity">
    <text evidence="2">Belongs to the krueppel C2H2-type zinc-finger protein family.</text>
</comment>
<feature type="domain" description="C2H2-type" evidence="10">
    <location>
        <begin position="357"/>
        <end position="385"/>
    </location>
</feature>
<dbReference type="AlphaFoldDB" id="A0A6A4VF67"/>
<feature type="compositionally biased region" description="Basic and acidic residues" evidence="9">
    <location>
        <begin position="11"/>
        <end position="23"/>
    </location>
</feature>
<feature type="region of interest" description="Disordered" evidence="9">
    <location>
        <begin position="98"/>
        <end position="117"/>
    </location>
</feature>
<feature type="domain" description="C2H2-type" evidence="10">
    <location>
        <begin position="185"/>
        <end position="212"/>
    </location>
</feature>
<dbReference type="Proteomes" id="UP000440578">
    <property type="component" value="Unassembled WGS sequence"/>
</dbReference>
<dbReference type="PROSITE" id="PS00028">
    <property type="entry name" value="ZINC_FINGER_C2H2_1"/>
    <property type="match status" value="11"/>
</dbReference>
<dbReference type="EMBL" id="VIIS01001968">
    <property type="protein sequence ID" value="KAF0290224.1"/>
    <property type="molecule type" value="Genomic_DNA"/>
</dbReference>
<dbReference type="GO" id="GO:0008270">
    <property type="term" value="F:zinc ion binding"/>
    <property type="evidence" value="ECO:0007669"/>
    <property type="project" value="UniProtKB-KW"/>
</dbReference>
<feature type="domain" description="C2H2-type" evidence="10">
    <location>
        <begin position="299"/>
        <end position="328"/>
    </location>
</feature>
<reference evidence="11 12" key="1">
    <citation type="submission" date="2019-07" db="EMBL/GenBank/DDBJ databases">
        <title>Draft genome assembly of a fouling barnacle, Amphibalanus amphitrite (Darwin, 1854): The first reference genome for Thecostraca.</title>
        <authorList>
            <person name="Kim W."/>
        </authorList>
    </citation>
    <scope>NUCLEOTIDE SEQUENCE [LARGE SCALE GENOMIC DNA]</scope>
    <source>
        <strain evidence="11">SNU_AA5</strain>
        <tissue evidence="11">Soma without cirri and trophi</tissue>
    </source>
</reference>
<dbReference type="FunFam" id="3.30.160.60:FF:001049">
    <property type="entry name" value="zinc finger protein 319"/>
    <property type="match status" value="1"/>
</dbReference>
<feature type="domain" description="C2H2-type" evidence="10">
    <location>
        <begin position="414"/>
        <end position="442"/>
    </location>
</feature>
<evidence type="ECO:0000256" key="2">
    <source>
        <dbReference type="ARBA" id="ARBA00006991"/>
    </source>
</evidence>
<evidence type="ECO:0000256" key="9">
    <source>
        <dbReference type="SAM" id="MobiDB-lite"/>
    </source>
</evidence>
<comment type="subcellular location">
    <subcellularLocation>
        <location evidence="1">Nucleus</location>
    </subcellularLocation>
</comment>
<feature type="compositionally biased region" description="Polar residues" evidence="9">
    <location>
        <begin position="103"/>
        <end position="117"/>
    </location>
</feature>
<keyword evidence="6" id="KW-0862">Zinc</keyword>
<feature type="domain" description="C2H2-type" evidence="10">
    <location>
        <begin position="239"/>
        <end position="267"/>
    </location>
</feature>
<feature type="domain" description="C2H2-type" evidence="10">
    <location>
        <begin position="386"/>
        <end position="413"/>
    </location>
</feature>
<dbReference type="PROSITE" id="PS50157">
    <property type="entry name" value="ZINC_FINGER_C2H2_2"/>
    <property type="match status" value="11"/>
</dbReference>
<feature type="domain" description="C2H2-type" evidence="10">
    <location>
        <begin position="213"/>
        <end position="240"/>
    </location>
</feature>
<evidence type="ECO:0000256" key="5">
    <source>
        <dbReference type="ARBA" id="ARBA00022771"/>
    </source>
</evidence>
<dbReference type="InterPro" id="IPR050888">
    <property type="entry name" value="ZnF_C2H2-type_TF"/>
</dbReference>
<dbReference type="Gene3D" id="3.30.160.60">
    <property type="entry name" value="Classic Zinc Finger"/>
    <property type="match status" value="8"/>
</dbReference>
<evidence type="ECO:0000256" key="3">
    <source>
        <dbReference type="ARBA" id="ARBA00022723"/>
    </source>
</evidence>
<feature type="domain" description="C2H2-type" evidence="10">
    <location>
        <begin position="471"/>
        <end position="498"/>
    </location>
</feature>
<keyword evidence="3" id="KW-0479">Metal-binding</keyword>
<keyword evidence="12" id="KW-1185">Reference proteome</keyword>
<feature type="region of interest" description="Disordered" evidence="9">
    <location>
        <begin position="1"/>
        <end position="23"/>
    </location>
</feature>
<dbReference type="FunFam" id="3.30.160.60:FF:000145">
    <property type="entry name" value="Zinc finger protein 574"/>
    <property type="match status" value="1"/>
</dbReference>
<dbReference type="SUPFAM" id="SSF57667">
    <property type="entry name" value="beta-beta-alpha zinc fingers"/>
    <property type="match status" value="6"/>
</dbReference>
<organism evidence="11 12">
    <name type="scientific">Amphibalanus amphitrite</name>
    <name type="common">Striped barnacle</name>
    <name type="synonym">Balanus amphitrite</name>
    <dbReference type="NCBI Taxonomy" id="1232801"/>
    <lineage>
        <taxon>Eukaryota</taxon>
        <taxon>Metazoa</taxon>
        <taxon>Ecdysozoa</taxon>
        <taxon>Arthropoda</taxon>
        <taxon>Crustacea</taxon>
        <taxon>Multicrustacea</taxon>
        <taxon>Cirripedia</taxon>
        <taxon>Thoracica</taxon>
        <taxon>Thoracicalcarea</taxon>
        <taxon>Balanomorpha</taxon>
        <taxon>Balanoidea</taxon>
        <taxon>Balanidae</taxon>
        <taxon>Amphibalaninae</taxon>
        <taxon>Amphibalanus</taxon>
    </lineage>
</organism>
<feature type="domain" description="C2H2-type" evidence="10">
    <location>
        <begin position="328"/>
        <end position="355"/>
    </location>
</feature>
<evidence type="ECO:0000256" key="6">
    <source>
        <dbReference type="ARBA" id="ARBA00022833"/>
    </source>
</evidence>
<dbReference type="SMART" id="SM00355">
    <property type="entry name" value="ZnF_C2H2"/>
    <property type="match status" value="11"/>
</dbReference>